<evidence type="ECO:0000256" key="3">
    <source>
        <dbReference type="SAM" id="MobiDB-lite"/>
    </source>
</evidence>
<dbReference type="EMBL" id="VOQS01000003">
    <property type="protein sequence ID" value="TXC83821.1"/>
    <property type="molecule type" value="Genomic_DNA"/>
</dbReference>
<evidence type="ECO:0000259" key="4">
    <source>
        <dbReference type="PROSITE" id="PS01124"/>
    </source>
</evidence>
<dbReference type="Pfam" id="PF01965">
    <property type="entry name" value="DJ-1_PfpI"/>
    <property type="match status" value="1"/>
</dbReference>
<comment type="caution">
    <text evidence="5">The sequence shown here is derived from an EMBL/GenBank/DDBJ whole genome shotgun (WGS) entry which is preliminary data.</text>
</comment>
<dbReference type="AlphaFoldDB" id="A0A5C6VGJ8"/>
<reference evidence="5 6" key="1">
    <citation type="journal article" date="2018" name="Int. J. Syst. Evol. Microbiol.">
        <title>Paraburkholderia azotifigens sp. nov., a nitrogen-fixing bacterium isolated from paddy soil.</title>
        <authorList>
            <person name="Choi G.M."/>
            <person name="Im W.T."/>
        </authorList>
    </citation>
    <scope>NUCLEOTIDE SEQUENCE [LARGE SCALE GENOMIC DNA]</scope>
    <source>
        <strain evidence="5 6">NF 2-5-3</strain>
    </source>
</reference>
<dbReference type="GO" id="GO:0003700">
    <property type="term" value="F:DNA-binding transcription factor activity"/>
    <property type="evidence" value="ECO:0007669"/>
    <property type="project" value="InterPro"/>
</dbReference>
<feature type="region of interest" description="Disordered" evidence="3">
    <location>
        <begin position="1"/>
        <end position="26"/>
    </location>
</feature>
<dbReference type="Gene3D" id="1.10.10.60">
    <property type="entry name" value="Homeodomain-like"/>
    <property type="match status" value="1"/>
</dbReference>
<dbReference type="InterPro" id="IPR009057">
    <property type="entry name" value="Homeodomain-like_sf"/>
</dbReference>
<dbReference type="Proteomes" id="UP000321776">
    <property type="component" value="Unassembled WGS sequence"/>
</dbReference>
<evidence type="ECO:0000256" key="1">
    <source>
        <dbReference type="ARBA" id="ARBA00023015"/>
    </source>
</evidence>
<dbReference type="PANTHER" id="PTHR43130">
    <property type="entry name" value="ARAC-FAMILY TRANSCRIPTIONAL REGULATOR"/>
    <property type="match status" value="1"/>
</dbReference>
<feature type="domain" description="HTH araC/xylS-type" evidence="4">
    <location>
        <begin position="280"/>
        <end position="375"/>
    </location>
</feature>
<dbReference type="InterPro" id="IPR018060">
    <property type="entry name" value="HTH_AraC"/>
</dbReference>
<name>A0A5C6VGJ8_9BURK</name>
<dbReference type="GO" id="GO:0043565">
    <property type="term" value="F:sequence-specific DNA binding"/>
    <property type="evidence" value="ECO:0007669"/>
    <property type="project" value="InterPro"/>
</dbReference>
<dbReference type="PANTHER" id="PTHR43130:SF3">
    <property type="entry name" value="HTH-TYPE TRANSCRIPTIONAL REGULATOR RV1931C"/>
    <property type="match status" value="1"/>
</dbReference>
<keyword evidence="1" id="KW-0805">Transcription regulation</keyword>
<evidence type="ECO:0000313" key="5">
    <source>
        <dbReference type="EMBL" id="TXC83821.1"/>
    </source>
</evidence>
<dbReference type="SUPFAM" id="SSF46689">
    <property type="entry name" value="Homeodomain-like"/>
    <property type="match status" value="2"/>
</dbReference>
<proteinExistence type="predicted"/>
<dbReference type="SMART" id="SM00342">
    <property type="entry name" value="HTH_ARAC"/>
    <property type="match status" value="1"/>
</dbReference>
<keyword evidence="2" id="KW-0804">Transcription</keyword>
<dbReference type="InterPro" id="IPR029062">
    <property type="entry name" value="Class_I_gatase-like"/>
</dbReference>
<evidence type="ECO:0000313" key="6">
    <source>
        <dbReference type="Proteomes" id="UP000321776"/>
    </source>
</evidence>
<accession>A0A5C6VGJ8</accession>
<gene>
    <name evidence="5" type="ORF">FRZ40_26105</name>
</gene>
<dbReference type="Pfam" id="PF12833">
    <property type="entry name" value="HTH_18"/>
    <property type="match status" value="1"/>
</dbReference>
<organism evidence="5 6">
    <name type="scientific">Paraburkholderia azotifigens</name>
    <dbReference type="NCBI Taxonomy" id="2057004"/>
    <lineage>
        <taxon>Bacteria</taxon>
        <taxon>Pseudomonadati</taxon>
        <taxon>Pseudomonadota</taxon>
        <taxon>Betaproteobacteria</taxon>
        <taxon>Burkholderiales</taxon>
        <taxon>Burkholderiaceae</taxon>
        <taxon>Paraburkholderia</taxon>
    </lineage>
</organism>
<dbReference type="InterPro" id="IPR052158">
    <property type="entry name" value="INH-QAR"/>
</dbReference>
<dbReference type="PROSITE" id="PS01124">
    <property type="entry name" value="HTH_ARAC_FAMILY_2"/>
    <property type="match status" value="1"/>
</dbReference>
<protein>
    <submittedName>
        <fullName evidence="5">Helix-turn-helix domain-containing protein</fullName>
    </submittedName>
</protein>
<dbReference type="Gene3D" id="3.40.50.880">
    <property type="match status" value="1"/>
</dbReference>
<sequence length="375" mass="41210">MESMHARFEREPKMDIERPSRHTHADTLSDALRTRRHLRTQRVNKAPCRDRHRITAIHSIAFNESGATMHIGILVLPRHRASDLVAAMDTLSLLDENAISRDHYRFQLIGLDVPHVTGKGGLAVMADSTIANTAPDFDTLLVAGGESDPSPTASALVEWIGAAGKRARRIGAVGEAVSLLASAGLLDGCTVALHPAALRRFSKRWPAVFARSDQSFVRDGKLLTAFGAESGVELALELVRDDFGQFTASQLAQRLDTCCRTPVKRAARPCLRMGQRACIRELQHYILSHLSANLCVSRLAARAGMSERHFARVFVRETGATPLEFVRTQRVMRAMRLLVQSTHSIAQIAQLCGFSGAQTLRRNMTAVLGTTPLDR</sequence>
<dbReference type="SUPFAM" id="SSF52317">
    <property type="entry name" value="Class I glutamine amidotransferase-like"/>
    <property type="match status" value="1"/>
</dbReference>
<evidence type="ECO:0000256" key="2">
    <source>
        <dbReference type="ARBA" id="ARBA00023163"/>
    </source>
</evidence>
<dbReference type="InterPro" id="IPR002818">
    <property type="entry name" value="DJ-1/PfpI"/>
</dbReference>